<dbReference type="AlphaFoldDB" id="A0AAV6TND2"/>
<dbReference type="Proteomes" id="UP000827092">
    <property type="component" value="Unassembled WGS sequence"/>
</dbReference>
<evidence type="ECO:0000313" key="2">
    <source>
        <dbReference type="Proteomes" id="UP000827092"/>
    </source>
</evidence>
<comment type="caution">
    <text evidence="1">The sequence shown here is derived from an EMBL/GenBank/DDBJ whole genome shotgun (WGS) entry which is preliminary data.</text>
</comment>
<organism evidence="1 2">
    <name type="scientific">Oedothorax gibbosus</name>
    <dbReference type="NCBI Taxonomy" id="931172"/>
    <lineage>
        <taxon>Eukaryota</taxon>
        <taxon>Metazoa</taxon>
        <taxon>Ecdysozoa</taxon>
        <taxon>Arthropoda</taxon>
        <taxon>Chelicerata</taxon>
        <taxon>Arachnida</taxon>
        <taxon>Araneae</taxon>
        <taxon>Araneomorphae</taxon>
        <taxon>Entelegynae</taxon>
        <taxon>Araneoidea</taxon>
        <taxon>Linyphiidae</taxon>
        <taxon>Erigoninae</taxon>
        <taxon>Oedothorax</taxon>
    </lineage>
</organism>
<dbReference type="InterPro" id="IPR015915">
    <property type="entry name" value="Kelch-typ_b-propeller"/>
</dbReference>
<accession>A0AAV6TND2</accession>
<sequence length="140" mass="15542">MIRGGYYHVLRRGGEMSAVAHTDKLDLRTTLWERRARMNAPRAAHAMVAAGRNLFVFGARDSKRNIGEIFESNVFHIAYLAPYQYSASGLDFQAGVGIVVQLFCAKFTSSFIGSSTTPSYPATPGRHSPIFPSMKNSYKF</sequence>
<evidence type="ECO:0000313" key="1">
    <source>
        <dbReference type="EMBL" id="KAG8173084.1"/>
    </source>
</evidence>
<protein>
    <submittedName>
        <fullName evidence="1">Uncharacterized protein</fullName>
    </submittedName>
</protein>
<dbReference type="SUPFAM" id="SSF117281">
    <property type="entry name" value="Kelch motif"/>
    <property type="match status" value="1"/>
</dbReference>
<reference evidence="1 2" key="1">
    <citation type="journal article" date="2022" name="Nat. Ecol. Evol.">
        <title>A masculinizing supergene underlies an exaggerated male reproductive morph in a spider.</title>
        <authorList>
            <person name="Hendrickx F."/>
            <person name="De Corte Z."/>
            <person name="Sonet G."/>
            <person name="Van Belleghem S.M."/>
            <person name="Kostlbacher S."/>
            <person name="Vangestel C."/>
        </authorList>
    </citation>
    <scope>NUCLEOTIDE SEQUENCE [LARGE SCALE GENOMIC DNA]</scope>
    <source>
        <strain evidence="1">W744_W776</strain>
    </source>
</reference>
<dbReference type="Gene3D" id="2.120.10.80">
    <property type="entry name" value="Kelch-type beta propeller"/>
    <property type="match status" value="1"/>
</dbReference>
<proteinExistence type="predicted"/>
<gene>
    <name evidence="1" type="ORF">JTE90_003211</name>
</gene>
<name>A0AAV6TND2_9ARAC</name>
<dbReference type="EMBL" id="JAFNEN010002075">
    <property type="protein sequence ID" value="KAG8173084.1"/>
    <property type="molecule type" value="Genomic_DNA"/>
</dbReference>
<keyword evidence="2" id="KW-1185">Reference proteome</keyword>